<proteinExistence type="inferred from homology"/>
<dbReference type="STRING" id="1077348.A0A2G8S4Z7"/>
<evidence type="ECO:0000256" key="9">
    <source>
        <dbReference type="ARBA" id="ARBA00023136"/>
    </source>
</evidence>
<evidence type="ECO:0000256" key="1">
    <source>
        <dbReference type="ARBA" id="ARBA00004477"/>
    </source>
</evidence>
<dbReference type="OrthoDB" id="10066429at2759"/>
<evidence type="ECO:0000256" key="2">
    <source>
        <dbReference type="ARBA" id="ARBA00004687"/>
    </source>
</evidence>
<sequence>MLACVAVCGLFTRITFAAFFLPIALEVLKWSLRQSRFSVSSWARLVSLSLIVAITTTIGFIYADTTHFAHPQRNVESNLYFLHALEVTPLNFLRYNLLPSNLAQHGLHPRWLHLVVNLPMIATPGLLFYVIWAELDHTYPRTAEKSKEEDKVKLGVVETMQKVFNWVRWSGTTLLSIQPHQEPRFLIPLVAPMVALVVGNGRILRAGKLFWAVWIVSNVALAVLFGVLHQGGVVPSLFRVHDIVHDPATGLSAHDYRVVYWKTYMPPRHLLAVSQSGPSKSSISLVHLATESPKASNGPLLPQNL</sequence>
<dbReference type="GO" id="GO:0005789">
    <property type="term" value="C:endoplasmic reticulum membrane"/>
    <property type="evidence" value="ECO:0007669"/>
    <property type="project" value="UniProtKB-SubCell"/>
</dbReference>
<evidence type="ECO:0000256" key="3">
    <source>
        <dbReference type="ARBA" id="ARBA00022502"/>
    </source>
</evidence>
<dbReference type="Proteomes" id="UP000230002">
    <property type="component" value="Unassembled WGS sequence"/>
</dbReference>
<dbReference type="Pfam" id="PF03901">
    <property type="entry name" value="Glyco_transf_22"/>
    <property type="match status" value="1"/>
</dbReference>
<dbReference type="GO" id="GO:0000026">
    <property type="term" value="F:alpha-1,2-mannosyltransferase activity"/>
    <property type="evidence" value="ECO:0007669"/>
    <property type="project" value="TreeGrafter"/>
</dbReference>
<keyword evidence="5" id="KW-0808">Transferase</keyword>
<name>A0A2G8S4Z7_9APHY</name>
<evidence type="ECO:0000256" key="11">
    <source>
        <dbReference type="RuleBase" id="RU363075"/>
    </source>
</evidence>
<evidence type="ECO:0000313" key="13">
    <source>
        <dbReference type="Proteomes" id="UP000230002"/>
    </source>
</evidence>
<accession>A0A2G8S4Z7</accession>
<protein>
    <recommendedName>
        <fullName evidence="11">Mannosyltransferase</fullName>
        <ecNumber evidence="11">2.4.1.-</ecNumber>
    </recommendedName>
</protein>
<dbReference type="PANTHER" id="PTHR22760">
    <property type="entry name" value="GLYCOSYLTRANSFERASE"/>
    <property type="match status" value="1"/>
</dbReference>
<evidence type="ECO:0000256" key="6">
    <source>
        <dbReference type="ARBA" id="ARBA00022692"/>
    </source>
</evidence>
<comment type="pathway">
    <text evidence="2">Glycolipid biosynthesis; glycosylphosphatidylinositol-anchor biosynthesis.</text>
</comment>
<comment type="caution">
    <text evidence="11">Lacks conserved residue(s) required for the propagation of feature annotation.</text>
</comment>
<reference evidence="12 13" key="1">
    <citation type="journal article" date="2015" name="Sci. Rep.">
        <title>Chromosome-level genome map provides insights into diverse defense mechanisms in the medicinal fungus Ganoderma sinense.</title>
        <authorList>
            <person name="Zhu Y."/>
            <person name="Xu J."/>
            <person name="Sun C."/>
            <person name="Zhou S."/>
            <person name="Xu H."/>
            <person name="Nelson D.R."/>
            <person name="Qian J."/>
            <person name="Song J."/>
            <person name="Luo H."/>
            <person name="Xiang L."/>
            <person name="Li Y."/>
            <person name="Xu Z."/>
            <person name="Ji A."/>
            <person name="Wang L."/>
            <person name="Lu S."/>
            <person name="Hayward A."/>
            <person name="Sun W."/>
            <person name="Li X."/>
            <person name="Schwartz D.C."/>
            <person name="Wang Y."/>
            <person name="Chen S."/>
        </authorList>
    </citation>
    <scope>NUCLEOTIDE SEQUENCE [LARGE SCALE GENOMIC DNA]</scope>
    <source>
        <strain evidence="12 13">ZZ0214-1</strain>
    </source>
</reference>
<comment type="subcellular location">
    <subcellularLocation>
        <location evidence="1 11">Endoplasmic reticulum membrane</location>
        <topology evidence="1 11">Multi-pass membrane protein</topology>
    </subcellularLocation>
</comment>
<keyword evidence="3" id="KW-0337">GPI-anchor biosynthesis</keyword>
<dbReference type="EMBL" id="AYKW01000023">
    <property type="protein sequence ID" value="PIL28853.1"/>
    <property type="molecule type" value="Genomic_DNA"/>
</dbReference>
<dbReference type="AlphaFoldDB" id="A0A2G8S4Z7"/>
<comment type="similarity">
    <text evidence="10">Belongs to the glycosyltransferase 22 family. PIGZ subfamily.</text>
</comment>
<evidence type="ECO:0000313" key="12">
    <source>
        <dbReference type="EMBL" id="PIL28853.1"/>
    </source>
</evidence>
<evidence type="ECO:0000256" key="4">
    <source>
        <dbReference type="ARBA" id="ARBA00022676"/>
    </source>
</evidence>
<keyword evidence="8 11" id="KW-1133">Transmembrane helix</keyword>
<dbReference type="GO" id="GO:0006506">
    <property type="term" value="P:GPI anchor biosynthetic process"/>
    <property type="evidence" value="ECO:0007669"/>
    <property type="project" value="UniProtKB-KW"/>
</dbReference>
<evidence type="ECO:0000256" key="5">
    <source>
        <dbReference type="ARBA" id="ARBA00022679"/>
    </source>
</evidence>
<dbReference type="PANTHER" id="PTHR22760:SF3">
    <property type="entry name" value="GPI MANNOSYLTRANSFERASE 4"/>
    <property type="match status" value="1"/>
</dbReference>
<dbReference type="InterPro" id="IPR005599">
    <property type="entry name" value="GPI_mannosylTrfase"/>
</dbReference>
<evidence type="ECO:0000256" key="8">
    <source>
        <dbReference type="ARBA" id="ARBA00022989"/>
    </source>
</evidence>
<gene>
    <name evidence="12" type="ORF">GSI_08899</name>
</gene>
<evidence type="ECO:0000256" key="10">
    <source>
        <dbReference type="ARBA" id="ARBA00038466"/>
    </source>
</evidence>
<organism evidence="12 13">
    <name type="scientific">Ganoderma sinense ZZ0214-1</name>
    <dbReference type="NCBI Taxonomy" id="1077348"/>
    <lineage>
        <taxon>Eukaryota</taxon>
        <taxon>Fungi</taxon>
        <taxon>Dikarya</taxon>
        <taxon>Basidiomycota</taxon>
        <taxon>Agaricomycotina</taxon>
        <taxon>Agaricomycetes</taxon>
        <taxon>Polyporales</taxon>
        <taxon>Polyporaceae</taxon>
        <taxon>Ganoderma</taxon>
    </lineage>
</organism>
<keyword evidence="4 11" id="KW-0328">Glycosyltransferase</keyword>
<keyword evidence="6 11" id="KW-0812">Transmembrane</keyword>
<feature type="transmembrane region" description="Helical" evidence="11">
    <location>
        <begin position="41"/>
        <end position="63"/>
    </location>
</feature>
<dbReference type="EC" id="2.4.1.-" evidence="11"/>
<feature type="transmembrane region" description="Helical" evidence="11">
    <location>
        <begin position="209"/>
        <end position="228"/>
    </location>
</feature>
<keyword evidence="9 11" id="KW-0472">Membrane</keyword>
<keyword evidence="7 11" id="KW-0256">Endoplasmic reticulum</keyword>
<feature type="transmembrane region" description="Helical" evidence="11">
    <location>
        <begin position="111"/>
        <end position="132"/>
    </location>
</feature>
<feature type="transmembrane region" description="Helical" evidence="11">
    <location>
        <begin position="185"/>
        <end position="204"/>
    </location>
</feature>
<evidence type="ECO:0000256" key="7">
    <source>
        <dbReference type="ARBA" id="ARBA00022824"/>
    </source>
</evidence>
<comment type="caution">
    <text evidence="12">The sequence shown here is derived from an EMBL/GenBank/DDBJ whole genome shotgun (WGS) entry which is preliminary data.</text>
</comment>
<keyword evidence="13" id="KW-1185">Reference proteome</keyword>